<keyword evidence="2 5" id="KW-0732">Signal</keyword>
<keyword evidence="3" id="KW-0677">Repeat</keyword>
<proteinExistence type="predicted"/>
<sequence length="401" mass="45945">MKAVVPRLILVLLCTTINVRSINDCSDPNFHSLETSESSRLECGPAFKNRCHCLRTCYDGHHQYVVNCTNTGFKDATSLSHLPNETQVLIFTGNELKDLPWNVFGTLDSLPYLRVIDMSNNKIREIHGKAYHHVQHVERLILDFNELSLDPAKSHPRVFSNFVSLLELHLTDAFEDGPPRNLASTLHDIFVNSNLTHLIKLHLEQNEISEFRDVNVFCDLPNLMDLYLGDNALSALHFNLSCLHNLRFLDLRRNKFTRVLERDLHIMDNLAKHDREVSVDFSGNPFECSCKLNPFVKWMEKMTVFVRNTARMQCREGNVSRELYETKNCAPKLLASTRRGTTVLLAFLFMVLVALICVLLYLYRTVLRKKIGTIGPIALDSVNKRVRYTTIATGEDAREDV</sequence>
<dbReference type="OMA" id="FVKPSDM"/>
<keyword evidence="4" id="KW-0812">Transmembrane</keyword>
<keyword evidence="4" id="KW-0472">Membrane</keyword>
<dbReference type="InterPro" id="IPR001611">
    <property type="entry name" value="Leu-rich_rpt"/>
</dbReference>
<dbReference type="InterPro" id="IPR003591">
    <property type="entry name" value="Leu-rich_rpt_typical-subtyp"/>
</dbReference>
<dbReference type="AlphaFoldDB" id="E2C6Z5"/>
<gene>
    <name evidence="6" type="ORF">EAI_15142</name>
</gene>
<dbReference type="PANTHER" id="PTHR24364:SF18">
    <property type="entry name" value="LP06937P"/>
    <property type="match status" value="1"/>
</dbReference>
<dbReference type="STRING" id="610380.E2C6Z5"/>
<dbReference type="Pfam" id="PF13855">
    <property type="entry name" value="LRR_8"/>
    <property type="match status" value="2"/>
</dbReference>
<evidence type="ECO:0000256" key="5">
    <source>
        <dbReference type="SAM" id="SignalP"/>
    </source>
</evidence>
<dbReference type="Proteomes" id="UP000008237">
    <property type="component" value="Unassembled WGS sequence"/>
</dbReference>
<dbReference type="GO" id="GO:0016020">
    <property type="term" value="C:membrane"/>
    <property type="evidence" value="ECO:0007669"/>
    <property type="project" value="TreeGrafter"/>
</dbReference>
<keyword evidence="4" id="KW-1133">Transmembrane helix</keyword>
<dbReference type="SMART" id="SM00369">
    <property type="entry name" value="LRR_TYP"/>
    <property type="match status" value="4"/>
</dbReference>
<feature type="transmembrane region" description="Helical" evidence="4">
    <location>
        <begin position="343"/>
        <end position="363"/>
    </location>
</feature>
<feature type="signal peptide" evidence="5">
    <location>
        <begin position="1"/>
        <end position="21"/>
    </location>
</feature>
<organism evidence="7">
    <name type="scientific">Harpegnathos saltator</name>
    <name type="common">Jerdon's jumping ant</name>
    <dbReference type="NCBI Taxonomy" id="610380"/>
    <lineage>
        <taxon>Eukaryota</taxon>
        <taxon>Metazoa</taxon>
        <taxon>Ecdysozoa</taxon>
        <taxon>Arthropoda</taxon>
        <taxon>Hexapoda</taxon>
        <taxon>Insecta</taxon>
        <taxon>Pterygota</taxon>
        <taxon>Neoptera</taxon>
        <taxon>Endopterygota</taxon>
        <taxon>Hymenoptera</taxon>
        <taxon>Apocrita</taxon>
        <taxon>Aculeata</taxon>
        <taxon>Formicoidea</taxon>
        <taxon>Formicidae</taxon>
        <taxon>Ponerinae</taxon>
        <taxon>Ponerini</taxon>
        <taxon>Harpegnathos</taxon>
    </lineage>
</organism>
<dbReference type="PANTHER" id="PTHR24364">
    <property type="entry name" value="LP06937P"/>
    <property type="match status" value="1"/>
</dbReference>
<dbReference type="EMBL" id="GL453255">
    <property type="protein sequence ID" value="EFN76267.1"/>
    <property type="molecule type" value="Genomic_DNA"/>
</dbReference>
<dbReference type="FunCoup" id="E2C6Z5">
    <property type="interactions" value="64"/>
</dbReference>
<name>E2C6Z5_HARSA</name>
<evidence type="ECO:0000313" key="7">
    <source>
        <dbReference type="Proteomes" id="UP000008237"/>
    </source>
</evidence>
<dbReference type="InterPro" id="IPR032675">
    <property type="entry name" value="LRR_dom_sf"/>
</dbReference>
<dbReference type="PhylomeDB" id="E2C6Z5"/>
<evidence type="ECO:0000256" key="3">
    <source>
        <dbReference type="ARBA" id="ARBA00022737"/>
    </source>
</evidence>
<dbReference type="InterPro" id="IPR052286">
    <property type="entry name" value="Wnt_signaling_inhibitor"/>
</dbReference>
<feature type="chain" id="PRO_5003158327" evidence="5">
    <location>
        <begin position="22"/>
        <end position="401"/>
    </location>
</feature>
<dbReference type="KEGG" id="hst:105190658"/>
<dbReference type="OrthoDB" id="8861968at2759"/>
<evidence type="ECO:0000256" key="1">
    <source>
        <dbReference type="ARBA" id="ARBA00022614"/>
    </source>
</evidence>
<dbReference type="Gene3D" id="3.80.10.10">
    <property type="entry name" value="Ribonuclease Inhibitor"/>
    <property type="match status" value="1"/>
</dbReference>
<reference evidence="6 7" key="1">
    <citation type="journal article" date="2010" name="Science">
        <title>Genomic comparison of the ants Camponotus floridanus and Harpegnathos saltator.</title>
        <authorList>
            <person name="Bonasio R."/>
            <person name="Zhang G."/>
            <person name="Ye C."/>
            <person name="Mutti N.S."/>
            <person name="Fang X."/>
            <person name="Qin N."/>
            <person name="Donahue G."/>
            <person name="Yang P."/>
            <person name="Li Q."/>
            <person name="Li C."/>
            <person name="Zhang P."/>
            <person name="Huang Z."/>
            <person name="Berger S.L."/>
            <person name="Reinberg D."/>
            <person name="Wang J."/>
            <person name="Liebig J."/>
        </authorList>
    </citation>
    <scope>NUCLEOTIDE SEQUENCE [LARGE SCALE GENOMIC DNA]</scope>
    <source>
        <strain evidence="6 7">R22 G/1</strain>
    </source>
</reference>
<keyword evidence="1" id="KW-0433">Leucine-rich repeat</keyword>
<evidence type="ECO:0000256" key="2">
    <source>
        <dbReference type="ARBA" id="ARBA00022729"/>
    </source>
</evidence>
<dbReference type="SUPFAM" id="SSF52058">
    <property type="entry name" value="L domain-like"/>
    <property type="match status" value="1"/>
</dbReference>
<dbReference type="InParanoid" id="E2C6Z5"/>
<accession>E2C6Z5</accession>
<keyword evidence="7" id="KW-1185">Reference proteome</keyword>
<evidence type="ECO:0000313" key="6">
    <source>
        <dbReference type="EMBL" id="EFN76267.1"/>
    </source>
</evidence>
<protein>
    <submittedName>
        <fullName evidence="6">Trophoblast glycoprotein</fullName>
    </submittedName>
</protein>
<evidence type="ECO:0000256" key="4">
    <source>
        <dbReference type="SAM" id="Phobius"/>
    </source>
</evidence>